<keyword evidence="11" id="KW-0325">Glycoprotein</keyword>
<feature type="active site" description="Nucleophile" evidence="12">
    <location>
        <position position="205"/>
    </location>
</feature>
<evidence type="ECO:0000256" key="12">
    <source>
        <dbReference type="PIRSR" id="PIRSR019663-1"/>
    </source>
</evidence>
<evidence type="ECO:0000313" key="16">
    <source>
        <dbReference type="Proteomes" id="UP001558713"/>
    </source>
</evidence>
<protein>
    <recommendedName>
        <fullName evidence="4">legumain</fullName>
        <ecNumber evidence="4">3.4.22.34</ecNumber>
    </recommendedName>
</protein>
<evidence type="ECO:0000256" key="1">
    <source>
        <dbReference type="ARBA" id="ARBA00000810"/>
    </source>
</evidence>
<dbReference type="Gene3D" id="1.10.132.130">
    <property type="match status" value="1"/>
</dbReference>
<evidence type="ECO:0000256" key="6">
    <source>
        <dbReference type="ARBA" id="ARBA00022670"/>
    </source>
</evidence>
<dbReference type="Proteomes" id="UP001558713">
    <property type="component" value="Unassembled WGS sequence"/>
</dbReference>
<keyword evidence="16" id="KW-1185">Reference proteome</keyword>
<dbReference type="EC" id="3.4.22.34" evidence="4"/>
<reference evidence="15 16" key="1">
    <citation type="submission" date="2024-04" db="EMBL/GenBank/DDBJ databases">
        <title>Genome assembly C_amara_ONT_v2.</title>
        <authorList>
            <person name="Yant L."/>
            <person name="Moore C."/>
            <person name="Slenker M."/>
        </authorList>
    </citation>
    <scope>NUCLEOTIDE SEQUENCE [LARGE SCALE GENOMIC DNA]</scope>
    <source>
        <tissue evidence="15">Leaf</tissue>
    </source>
</reference>
<comment type="similarity">
    <text evidence="3">Belongs to the peptidase C13 family.</text>
</comment>
<evidence type="ECO:0000256" key="3">
    <source>
        <dbReference type="ARBA" id="ARBA00009941"/>
    </source>
</evidence>
<comment type="caution">
    <text evidence="15">The sequence shown here is derived from an EMBL/GenBank/DDBJ whole genome shotgun (WGS) entry which is preliminary data.</text>
</comment>
<dbReference type="PRINTS" id="PR00776">
    <property type="entry name" value="HEMOGLOBNASE"/>
</dbReference>
<dbReference type="AlphaFoldDB" id="A0ABD1ADD0"/>
<evidence type="ECO:0000256" key="9">
    <source>
        <dbReference type="ARBA" id="ARBA00022807"/>
    </source>
</evidence>
<gene>
    <name evidence="15" type="ORF">V5N11_012380</name>
</gene>
<dbReference type="PIRSF" id="PIRSF019663">
    <property type="entry name" value="Legumain"/>
    <property type="match status" value="1"/>
</dbReference>
<keyword evidence="7 13" id="KW-0732">Signal</keyword>
<comment type="subcellular location">
    <subcellularLocation>
        <location evidence="2">Vacuole</location>
    </subcellularLocation>
</comment>
<evidence type="ECO:0000256" key="2">
    <source>
        <dbReference type="ARBA" id="ARBA00004116"/>
    </source>
</evidence>
<feature type="active site" evidence="12">
    <location>
        <position position="163"/>
    </location>
</feature>
<accession>A0ABD1ADD0</accession>
<dbReference type="FunFam" id="3.40.50.1460:FF:000005">
    <property type="entry name" value="Vacuolar-processing enzyme beta-isozyme"/>
    <property type="match status" value="1"/>
</dbReference>
<organism evidence="15 16">
    <name type="scientific">Cardamine amara subsp. amara</name>
    <dbReference type="NCBI Taxonomy" id="228776"/>
    <lineage>
        <taxon>Eukaryota</taxon>
        <taxon>Viridiplantae</taxon>
        <taxon>Streptophyta</taxon>
        <taxon>Embryophyta</taxon>
        <taxon>Tracheophyta</taxon>
        <taxon>Spermatophyta</taxon>
        <taxon>Magnoliopsida</taxon>
        <taxon>eudicotyledons</taxon>
        <taxon>Gunneridae</taxon>
        <taxon>Pentapetalae</taxon>
        <taxon>rosids</taxon>
        <taxon>malvids</taxon>
        <taxon>Brassicales</taxon>
        <taxon>Brassicaceae</taxon>
        <taxon>Cardamineae</taxon>
        <taxon>Cardamine</taxon>
    </lineage>
</organism>
<dbReference type="CDD" id="cd21115">
    <property type="entry name" value="legumain_C"/>
    <property type="match status" value="1"/>
</dbReference>
<keyword evidence="10" id="KW-1015">Disulfide bond</keyword>
<feature type="chain" id="PRO_5044896851" description="legumain" evidence="13">
    <location>
        <begin position="24"/>
        <end position="468"/>
    </location>
</feature>
<dbReference type="PANTHER" id="PTHR12000:SF29">
    <property type="entry name" value="VACUOLAR-PROCESSING ENZYME DELTA-ISOZYME"/>
    <property type="match status" value="1"/>
</dbReference>
<dbReference type="InterPro" id="IPR043577">
    <property type="entry name" value="AE"/>
</dbReference>
<keyword evidence="6" id="KW-0645">Protease</keyword>
<dbReference type="GO" id="GO:0004197">
    <property type="term" value="F:cysteine-type endopeptidase activity"/>
    <property type="evidence" value="ECO:0007669"/>
    <property type="project" value="UniProtKB-EC"/>
</dbReference>
<dbReference type="PANTHER" id="PTHR12000">
    <property type="entry name" value="HEMOGLOBINASE FAMILY MEMBER"/>
    <property type="match status" value="1"/>
</dbReference>
<evidence type="ECO:0000256" key="10">
    <source>
        <dbReference type="ARBA" id="ARBA00023157"/>
    </source>
</evidence>
<evidence type="ECO:0000256" key="8">
    <source>
        <dbReference type="ARBA" id="ARBA00022801"/>
    </source>
</evidence>
<keyword evidence="9" id="KW-0788">Thiol protease</keyword>
<dbReference type="Pfam" id="PF01650">
    <property type="entry name" value="Peptidase_C13"/>
    <property type="match status" value="1"/>
</dbReference>
<dbReference type="Pfam" id="PF20985">
    <property type="entry name" value="Legum_prodom"/>
    <property type="match status" value="1"/>
</dbReference>
<evidence type="ECO:0000256" key="11">
    <source>
        <dbReference type="ARBA" id="ARBA00023180"/>
    </source>
</evidence>
<dbReference type="PIRSF" id="PIRSF500139">
    <property type="entry name" value="AE"/>
    <property type="match status" value="1"/>
</dbReference>
<evidence type="ECO:0000259" key="14">
    <source>
        <dbReference type="Pfam" id="PF20985"/>
    </source>
</evidence>
<comment type="catalytic activity">
    <reaction evidence="1">
        <text>Hydrolysis of proteins and small molecule substrates at -Asn-|-Xaa- bonds.</text>
        <dbReference type="EC" id="3.4.22.34"/>
    </reaction>
</comment>
<keyword evidence="8" id="KW-0378">Hydrolase</keyword>
<dbReference type="EMBL" id="JBANAX010000686">
    <property type="protein sequence ID" value="KAL1197725.1"/>
    <property type="molecule type" value="Genomic_DNA"/>
</dbReference>
<evidence type="ECO:0000313" key="15">
    <source>
        <dbReference type="EMBL" id="KAL1197725.1"/>
    </source>
</evidence>
<dbReference type="InterPro" id="IPR046427">
    <property type="entry name" value="Legumain_prodom_sf"/>
</dbReference>
<keyword evidence="5" id="KW-0926">Vacuole</keyword>
<feature type="domain" description="Legumain prodomain" evidence="14">
    <location>
        <begin position="369"/>
        <end position="465"/>
    </location>
</feature>
<dbReference type="GO" id="GO:0005773">
    <property type="term" value="C:vacuole"/>
    <property type="evidence" value="ECO:0007669"/>
    <property type="project" value="UniProtKB-SubCell"/>
</dbReference>
<proteinExistence type="inferred from homology"/>
<sequence length="468" mass="52332">MSTLGHFPILVFLYALLIYSTESRKTQLLNDNDIESGNKGAKGTRWAVLVAGSKDYNNYRHQADICHAYQILRKGGLKDENIIVFMYDDIAFSSLNPRPGVLINKPDGEDVYQGVPKDYTGKAVNVENFFNVLLGNESGVTGGSGKFLKSGPNDNVFIYYADHGAPGLIVMPDGEDVNADDFNKVLEKMHKLKRYNKMVIYVEACESGSMFEGLLKDNLNILAVTAANSKENSFGTYCPDLDTYPPSAPEYETCLGDVFSISWLEDSDLHDMSKETLKQQYRVVKRRTGVDVEETSHVCHFGTEELLKDYLASYIGTNPENENFTLTGFTSSPISKSGLVNPRDIPLLYLQRKIQKAPLESPERKEAEKKLLDEMNHRKHIDQSIVEILRLSLKKTNVLDLLTSTRTTGQPLVDDWDCFKNLVKSFKNYCGATVEYGLKYTGALANVCNMGMDVKHTVSAIEQACSIK</sequence>
<feature type="signal peptide" evidence="13">
    <location>
        <begin position="1"/>
        <end position="23"/>
    </location>
</feature>
<evidence type="ECO:0000256" key="7">
    <source>
        <dbReference type="ARBA" id="ARBA00022729"/>
    </source>
</evidence>
<evidence type="ECO:0000256" key="4">
    <source>
        <dbReference type="ARBA" id="ARBA00012628"/>
    </source>
</evidence>
<evidence type="ECO:0000256" key="13">
    <source>
        <dbReference type="SAM" id="SignalP"/>
    </source>
</evidence>
<evidence type="ECO:0000256" key="5">
    <source>
        <dbReference type="ARBA" id="ARBA00022554"/>
    </source>
</evidence>
<dbReference type="GO" id="GO:0006508">
    <property type="term" value="P:proteolysis"/>
    <property type="evidence" value="ECO:0007669"/>
    <property type="project" value="UniProtKB-KW"/>
</dbReference>
<dbReference type="FunFam" id="1.10.132.130:FF:000001">
    <property type="entry name" value="Vacuolar-processing enzyme beta-isozyme"/>
    <property type="match status" value="1"/>
</dbReference>
<dbReference type="InterPro" id="IPR048501">
    <property type="entry name" value="Legum_prodom"/>
</dbReference>
<name>A0ABD1ADD0_CARAN</name>
<dbReference type="InterPro" id="IPR001096">
    <property type="entry name" value="Peptidase_C13"/>
</dbReference>
<dbReference type="Gene3D" id="3.40.50.1460">
    <property type="match status" value="1"/>
</dbReference>